<name>A0A0R1UB23_9LACO</name>
<dbReference type="Pfam" id="PF00535">
    <property type="entry name" value="Glycos_transf_2"/>
    <property type="match status" value="1"/>
</dbReference>
<keyword evidence="2" id="KW-0328">Glycosyltransferase</keyword>
<dbReference type="PANTHER" id="PTHR43630:SF1">
    <property type="entry name" value="POLY-BETA-1,6-N-ACETYL-D-GLUCOSAMINE SYNTHASE"/>
    <property type="match status" value="1"/>
</dbReference>
<evidence type="ECO:0000256" key="3">
    <source>
        <dbReference type="ARBA" id="ARBA00022679"/>
    </source>
</evidence>
<dbReference type="EMBL" id="AZFK01000040">
    <property type="protein sequence ID" value="KRL89892.1"/>
    <property type="molecule type" value="Genomic_DNA"/>
</dbReference>
<organism evidence="6 7">
    <name type="scientific">Limosilactobacillus ingluviei DSM 15946</name>
    <dbReference type="NCBI Taxonomy" id="1423760"/>
    <lineage>
        <taxon>Bacteria</taxon>
        <taxon>Bacillati</taxon>
        <taxon>Bacillota</taxon>
        <taxon>Bacilli</taxon>
        <taxon>Lactobacillales</taxon>
        <taxon>Lactobacillaceae</taxon>
        <taxon>Limosilactobacillus</taxon>
    </lineage>
</organism>
<keyword evidence="4" id="KW-0812">Transmembrane</keyword>
<dbReference type="Proteomes" id="UP000050816">
    <property type="component" value="Unassembled WGS sequence"/>
</dbReference>
<evidence type="ECO:0000256" key="2">
    <source>
        <dbReference type="ARBA" id="ARBA00022676"/>
    </source>
</evidence>
<evidence type="ECO:0000256" key="4">
    <source>
        <dbReference type="SAM" id="Phobius"/>
    </source>
</evidence>
<dbReference type="InterPro" id="IPR001173">
    <property type="entry name" value="Glyco_trans_2-like"/>
</dbReference>
<evidence type="ECO:0000259" key="5">
    <source>
        <dbReference type="Pfam" id="PF00535"/>
    </source>
</evidence>
<dbReference type="PANTHER" id="PTHR43630">
    <property type="entry name" value="POLY-BETA-1,6-N-ACETYL-D-GLUCOSAMINE SYNTHASE"/>
    <property type="match status" value="1"/>
</dbReference>
<dbReference type="GO" id="GO:0016757">
    <property type="term" value="F:glycosyltransferase activity"/>
    <property type="evidence" value="ECO:0007669"/>
    <property type="project" value="UniProtKB-KW"/>
</dbReference>
<proteinExistence type="inferred from homology"/>
<dbReference type="PATRIC" id="fig|1423760.3.peg.1554"/>
<accession>A0A0R1UB23</accession>
<dbReference type="CDD" id="cd06423">
    <property type="entry name" value="CESA_like"/>
    <property type="match status" value="1"/>
</dbReference>
<keyword evidence="4" id="KW-1133">Transmembrane helix</keyword>
<comment type="similarity">
    <text evidence="1">Belongs to the glycosyltransferase 2 family.</text>
</comment>
<dbReference type="AlphaFoldDB" id="A0A0R1UB23"/>
<evidence type="ECO:0000313" key="7">
    <source>
        <dbReference type="Proteomes" id="UP000050816"/>
    </source>
</evidence>
<evidence type="ECO:0000313" key="6">
    <source>
        <dbReference type="EMBL" id="KRL89892.1"/>
    </source>
</evidence>
<dbReference type="InterPro" id="IPR029044">
    <property type="entry name" value="Nucleotide-diphossugar_trans"/>
</dbReference>
<sequence length="164" mass="18275">MVIKVVLMLTLVTIWIGLLTSLINLFGATKFWLKHANERAHVTPLPTYPTVTIVVPAHNEELVISQTTQAILNLNYPPAQVEVLLYADNCSDQTAAMMHQVVDRPEYAKRRIQVIERTGTGGKAGVLNDALKIAQGEYLAVYDADAMPEEHALYFLIKQTCRLS</sequence>
<dbReference type="Gene3D" id="3.90.550.10">
    <property type="entry name" value="Spore Coat Polysaccharide Biosynthesis Protein SpsA, Chain A"/>
    <property type="match status" value="1"/>
</dbReference>
<feature type="domain" description="Glycosyltransferase 2-like" evidence="5">
    <location>
        <begin position="52"/>
        <end position="158"/>
    </location>
</feature>
<dbReference type="SUPFAM" id="SSF53448">
    <property type="entry name" value="Nucleotide-diphospho-sugar transferases"/>
    <property type="match status" value="1"/>
</dbReference>
<evidence type="ECO:0000256" key="1">
    <source>
        <dbReference type="ARBA" id="ARBA00006739"/>
    </source>
</evidence>
<protein>
    <recommendedName>
        <fullName evidence="5">Glycosyltransferase 2-like domain-containing protein</fullName>
    </recommendedName>
</protein>
<reference evidence="6 7" key="1">
    <citation type="journal article" date="2015" name="Genome Announc.">
        <title>Expanding the biotechnology potential of lactobacilli through comparative genomics of 213 strains and associated genera.</title>
        <authorList>
            <person name="Sun Z."/>
            <person name="Harris H.M."/>
            <person name="McCann A."/>
            <person name="Guo C."/>
            <person name="Argimon S."/>
            <person name="Zhang W."/>
            <person name="Yang X."/>
            <person name="Jeffery I.B."/>
            <person name="Cooney J.C."/>
            <person name="Kagawa T.F."/>
            <person name="Liu W."/>
            <person name="Song Y."/>
            <person name="Salvetti E."/>
            <person name="Wrobel A."/>
            <person name="Rasinkangas P."/>
            <person name="Parkhill J."/>
            <person name="Rea M.C."/>
            <person name="O'Sullivan O."/>
            <person name="Ritari J."/>
            <person name="Douillard F.P."/>
            <person name="Paul Ross R."/>
            <person name="Yang R."/>
            <person name="Briner A.E."/>
            <person name="Felis G.E."/>
            <person name="de Vos W.M."/>
            <person name="Barrangou R."/>
            <person name="Klaenhammer T.R."/>
            <person name="Caufield P.W."/>
            <person name="Cui Y."/>
            <person name="Zhang H."/>
            <person name="O'Toole P.W."/>
        </authorList>
    </citation>
    <scope>NUCLEOTIDE SEQUENCE [LARGE SCALE GENOMIC DNA]</scope>
    <source>
        <strain evidence="6 7">DSM 15946</strain>
    </source>
</reference>
<gene>
    <name evidence="6" type="ORF">FC43_GL001483</name>
</gene>
<feature type="transmembrane region" description="Helical" evidence="4">
    <location>
        <begin position="6"/>
        <end position="26"/>
    </location>
</feature>
<keyword evidence="4" id="KW-0472">Membrane</keyword>
<keyword evidence="3" id="KW-0808">Transferase</keyword>
<comment type="caution">
    <text evidence="6">The sequence shown here is derived from an EMBL/GenBank/DDBJ whole genome shotgun (WGS) entry which is preliminary data.</text>
</comment>